<reference evidence="2 3" key="1">
    <citation type="submission" date="2014-03" db="EMBL/GenBank/DDBJ databases">
        <title>Genome sequence of Bordetella holmseii.</title>
        <authorList>
            <person name="Harvill E."/>
            <person name="Goodfield L.L."/>
            <person name="Ivanov Y."/>
            <person name="Meyer J.A."/>
            <person name="Newth C."/>
            <person name="Cassiday P."/>
            <person name="Tondella M.L."/>
            <person name="Liao P."/>
            <person name="Zimmerman J."/>
            <person name="Meert K."/>
            <person name="Wessel D."/>
            <person name="Berger J."/>
            <person name="Dean J.M."/>
            <person name="Holubkov R."/>
            <person name="Burr J."/>
            <person name="Liu T."/>
            <person name="Brinkac L.M."/>
            <person name="Sanka R."/>
            <person name="Kim M."/>
            <person name="Losada L."/>
        </authorList>
    </citation>
    <scope>NUCLEOTIDE SEQUENCE [LARGE SCALE GENOMIC DNA]</scope>
    <source>
        <strain evidence="2 3">CDC-H585-BH</strain>
    </source>
</reference>
<dbReference type="Proteomes" id="UP000026682">
    <property type="component" value="Unassembled WGS sequence"/>
</dbReference>
<feature type="domain" description="Adaptive response protein AidB N-terminal" evidence="1">
    <location>
        <begin position="11"/>
        <end position="93"/>
    </location>
</feature>
<dbReference type="PANTHER" id="PTHR42707">
    <property type="entry name" value="ACYL-COA DEHYDROGENASE"/>
    <property type="match status" value="1"/>
</dbReference>
<sequence length="94" mass="10498">MQPFATHQVTNQVAPLEDYSLFDTDQALKQWLVRLGIPTVELAEHGAWLGRAHTLKAGELANTHPPALHTYDPAGHRIDHVEFHPAWDALMRGA</sequence>
<evidence type="ECO:0000259" key="1">
    <source>
        <dbReference type="Pfam" id="PF18158"/>
    </source>
</evidence>
<dbReference type="AlphaFoldDB" id="A0A158M6L4"/>
<comment type="caution">
    <text evidence="2">The sequence shown here is derived from an EMBL/GenBank/DDBJ whole genome shotgun (WGS) entry which is preliminary data.</text>
</comment>
<dbReference type="InterPro" id="IPR052904">
    <property type="entry name" value="Acyl-CoA_dehydrogenase-like"/>
</dbReference>
<dbReference type="EMBL" id="JFZZ01000050">
    <property type="protein sequence ID" value="KAK95650.1"/>
    <property type="molecule type" value="Genomic_DNA"/>
</dbReference>
<dbReference type="GO" id="GO:0016740">
    <property type="term" value="F:transferase activity"/>
    <property type="evidence" value="ECO:0007669"/>
    <property type="project" value="UniProtKB-KW"/>
</dbReference>
<name>A0A158M6L4_9BORD</name>
<evidence type="ECO:0000313" key="3">
    <source>
        <dbReference type="Proteomes" id="UP000026682"/>
    </source>
</evidence>
<dbReference type="PATRIC" id="fig|1331206.3.peg.1427"/>
<evidence type="ECO:0000313" key="2">
    <source>
        <dbReference type="EMBL" id="KAK95650.1"/>
    </source>
</evidence>
<dbReference type="Pfam" id="PF18158">
    <property type="entry name" value="AidB_N"/>
    <property type="match status" value="1"/>
</dbReference>
<proteinExistence type="predicted"/>
<dbReference type="PANTHER" id="PTHR42707:SF3">
    <property type="entry name" value="ACYL-COA DEHYDROGENASE AIDB-RELATED"/>
    <property type="match status" value="1"/>
</dbReference>
<organism evidence="2 3">
    <name type="scientific">Bordetella holmesii CDC-H585-BH</name>
    <dbReference type="NCBI Taxonomy" id="1331206"/>
    <lineage>
        <taxon>Bacteria</taxon>
        <taxon>Pseudomonadati</taxon>
        <taxon>Pseudomonadota</taxon>
        <taxon>Betaproteobacteria</taxon>
        <taxon>Burkholderiales</taxon>
        <taxon>Alcaligenaceae</taxon>
        <taxon>Bordetella</taxon>
    </lineage>
</organism>
<keyword evidence="2" id="KW-0808">Transferase</keyword>
<dbReference type="InterPro" id="IPR041504">
    <property type="entry name" value="AidB_N"/>
</dbReference>
<dbReference type="GO" id="GO:0003995">
    <property type="term" value="F:acyl-CoA dehydrogenase activity"/>
    <property type="evidence" value="ECO:0007669"/>
    <property type="project" value="TreeGrafter"/>
</dbReference>
<protein>
    <submittedName>
        <fullName evidence="2">Putative N-acetyltransferase YedL</fullName>
    </submittedName>
</protein>
<accession>A0A158M6L4</accession>
<dbReference type="Gene3D" id="6.10.250.600">
    <property type="match status" value="1"/>
</dbReference>
<gene>
    <name evidence="2" type="ORF">L497_0378</name>
</gene>